<evidence type="ECO:0000256" key="1">
    <source>
        <dbReference type="SAM" id="MobiDB-lite"/>
    </source>
</evidence>
<feature type="region of interest" description="Disordered" evidence="1">
    <location>
        <begin position="154"/>
        <end position="351"/>
    </location>
</feature>
<evidence type="ECO:0000313" key="2">
    <source>
        <dbReference type="EMBL" id="CAK0785257.1"/>
    </source>
</evidence>
<feature type="compositionally biased region" description="Polar residues" evidence="1">
    <location>
        <begin position="205"/>
        <end position="219"/>
    </location>
</feature>
<dbReference type="GO" id="GO:0006281">
    <property type="term" value="P:DNA repair"/>
    <property type="evidence" value="ECO:0007669"/>
    <property type="project" value="TreeGrafter"/>
</dbReference>
<dbReference type="GO" id="GO:0000076">
    <property type="term" value="P:DNA replication checkpoint signaling"/>
    <property type="evidence" value="ECO:0007669"/>
    <property type="project" value="TreeGrafter"/>
</dbReference>
<evidence type="ECO:0000313" key="3">
    <source>
        <dbReference type="Proteomes" id="UP001314263"/>
    </source>
</evidence>
<comment type="caution">
    <text evidence="2">The sequence shown here is derived from an EMBL/GenBank/DDBJ whole genome shotgun (WGS) entry which is preliminary data.</text>
</comment>
<accession>A0AAV1IF15</accession>
<dbReference type="Pfam" id="PF04139">
    <property type="entry name" value="Rad9"/>
    <property type="match status" value="1"/>
</dbReference>
<gene>
    <name evidence="2" type="ORF">CVIRNUC_008463</name>
</gene>
<dbReference type="GO" id="GO:0030896">
    <property type="term" value="C:checkpoint clamp complex"/>
    <property type="evidence" value="ECO:0007669"/>
    <property type="project" value="InterPro"/>
</dbReference>
<evidence type="ECO:0008006" key="4">
    <source>
        <dbReference type="Google" id="ProtNLM"/>
    </source>
</evidence>
<reference evidence="2 3" key="1">
    <citation type="submission" date="2023-10" db="EMBL/GenBank/DDBJ databases">
        <authorList>
            <person name="Maclean D."/>
            <person name="Macfadyen A."/>
        </authorList>
    </citation>
    <scope>NUCLEOTIDE SEQUENCE [LARGE SCALE GENOMIC DNA]</scope>
</reference>
<dbReference type="GO" id="GO:0071479">
    <property type="term" value="P:cellular response to ionizing radiation"/>
    <property type="evidence" value="ECO:0007669"/>
    <property type="project" value="TreeGrafter"/>
</dbReference>
<proteinExistence type="predicted"/>
<dbReference type="PANTHER" id="PTHR15237:SF0">
    <property type="entry name" value="CELL CYCLE CHECKPOINT CONTROL PROTEIN"/>
    <property type="match status" value="1"/>
</dbReference>
<dbReference type="PANTHER" id="PTHR15237">
    <property type="entry name" value="DNA REPAIR PROTEIN RAD9"/>
    <property type="match status" value="1"/>
</dbReference>
<dbReference type="EMBL" id="CAUYUE010000012">
    <property type="protein sequence ID" value="CAK0785257.1"/>
    <property type="molecule type" value="Genomic_DNA"/>
</dbReference>
<dbReference type="Proteomes" id="UP001314263">
    <property type="component" value="Unassembled WGS sequence"/>
</dbReference>
<feature type="compositionally biased region" description="Acidic residues" evidence="1">
    <location>
        <begin position="333"/>
        <end position="344"/>
    </location>
</feature>
<keyword evidence="3" id="KW-1185">Reference proteome</keyword>
<sequence length="351" mass="37665">MKAFELLAICPGRLLSSFQNNLDEITIIATPDDEDVEGQMNLPKNVQLHSFLDPAKGHADKSLHTQLAVDTREVFLDYRHSSSQTTDVTFNLKDFKALLVLCEGLGANVAICFDQPGSPLLVHPVFHSNNPLEEYVTAELVLATLLESARLGNSGPATVAANARRRVDTPGGGGQIPGDTPWHPVGESSLQPRRTPLGQPAPTPGSANNLASGSESPVGQDQDGAGPTAQHPRRSHKQIPSGLLDDGHFSEPCDGASDGEEAGPSKDAGHPVLQGLQQHAHRPHSRPEHKGDSQREHHDWNAKHRGQSPACGGFQDSEWQGDEPISRRYLAADIEDDDDEDLDGDAIPGTP</sequence>
<dbReference type="GO" id="GO:0031573">
    <property type="term" value="P:mitotic intra-S DNA damage checkpoint signaling"/>
    <property type="evidence" value="ECO:0007669"/>
    <property type="project" value="TreeGrafter"/>
</dbReference>
<protein>
    <recommendedName>
        <fullName evidence="4">Cell cycle checkpoint control protein RAD9A</fullName>
    </recommendedName>
</protein>
<organism evidence="2 3">
    <name type="scientific">Coccomyxa viridis</name>
    <dbReference type="NCBI Taxonomy" id="1274662"/>
    <lineage>
        <taxon>Eukaryota</taxon>
        <taxon>Viridiplantae</taxon>
        <taxon>Chlorophyta</taxon>
        <taxon>core chlorophytes</taxon>
        <taxon>Trebouxiophyceae</taxon>
        <taxon>Trebouxiophyceae incertae sedis</taxon>
        <taxon>Coccomyxaceae</taxon>
        <taxon>Coccomyxa</taxon>
    </lineage>
</organism>
<feature type="compositionally biased region" description="Basic and acidic residues" evidence="1">
    <location>
        <begin position="285"/>
        <end position="302"/>
    </location>
</feature>
<dbReference type="AlphaFoldDB" id="A0AAV1IF15"/>
<name>A0AAV1IF15_9CHLO</name>
<dbReference type="Gene3D" id="3.70.10.10">
    <property type="match status" value="1"/>
</dbReference>
<dbReference type="InterPro" id="IPR007268">
    <property type="entry name" value="Rad9/Ddc1"/>
</dbReference>